<dbReference type="OMA" id="RNGRAYN"/>
<name>A0A7M7K7I7_VARDE</name>
<reference evidence="1" key="1">
    <citation type="submission" date="2021-01" db="UniProtKB">
        <authorList>
            <consortium name="EnsemblMetazoa"/>
        </authorList>
    </citation>
    <scope>IDENTIFICATION</scope>
</reference>
<dbReference type="AlphaFoldDB" id="A0A7M7K7I7"/>
<dbReference type="RefSeq" id="XP_022661709.1">
    <property type="nucleotide sequence ID" value="XM_022805974.1"/>
</dbReference>
<evidence type="ECO:0000313" key="2">
    <source>
        <dbReference type="Proteomes" id="UP000594260"/>
    </source>
</evidence>
<keyword evidence="2" id="KW-1185">Reference proteome</keyword>
<dbReference type="Proteomes" id="UP000594260">
    <property type="component" value="Unplaced"/>
</dbReference>
<dbReference type="EnsemblMetazoa" id="XM_022805974">
    <property type="protein sequence ID" value="XP_022661709"/>
    <property type="gene ID" value="LOC111250538"/>
</dbReference>
<dbReference type="GeneID" id="111250538"/>
<accession>A0A7M7K7I7</accession>
<dbReference type="OrthoDB" id="6505462at2759"/>
<evidence type="ECO:0000313" key="1">
    <source>
        <dbReference type="EnsemblMetazoa" id="XP_022661709"/>
    </source>
</evidence>
<protein>
    <submittedName>
        <fullName evidence="1">Uncharacterized protein</fullName>
    </submittedName>
</protein>
<dbReference type="KEGG" id="vde:111250538"/>
<dbReference type="InParanoid" id="A0A7M7K7I7"/>
<organism evidence="1 2">
    <name type="scientific">Varroa destructor</name>
    <name type="common">Honeybee mite</name>
    <dbReference type="NCBI Taxonomy" id="109461"/>
    <lineage>
        <taxon>Eukaryota</taxon>
        <taxon>Metazoa</taxon>
        <taxon>Ecdysozoa</taxon>
        <taxon>Arthropoda</taxon>
        <taxon>Chelicerata</taxon>
        <taxon>Arachnida</taxon>
        <taxon>Acari</taxon>
        <taxon>Parasitiformes</taxon>
        <taxon>Mesostigmata</taxon>
        <taxon>Gamasina</taxon>
        <taxon>Dermanyssoidea</taxon>
        <taxon>Varroidae</taxon>
        <taxon>Varroa</taxon>
    </lineage>
</organism>
<sequence>MPRQASFLCMGGNFASNILQKALDLNREAIEQAEPLLVGTFRLGALDLKDGRLYGAYTTNVLAKVEVYCSEKTIYLWTPLSIRAPQVLFDLVYLASIAAGEFLVYFDWLFLNITLAVPRPPKEPGAKSKVIKLSFLGSSGLGFRSPTRGPLSAALSTILNLLTRTFRWPAERIIEIIAEDLTKGFVQKTNLPL</sequence>
<proteinExistence type="predicted"/>